<sequence length="103" mass="12393">MNHQPAQLPLIEPCPICGRLAPSQIARQQQPNGWRWWPPHSACFWTAVRWYPESAAVRYRPSIVDDAEWWFQVQARARRARRDRPPRRRRRIDDERPDLRVVS</sequence>
<feature type="compositionally biased region" description="Basic and acidic residues" evidence="1">
    <location>
        <begin position="91"/>
        <end position="103"/>
    </location>
</feature>
<accession>A0A448ITD6</accession>
<protein>
    <submittedName>
        <fullName evidence="2">Uncharacterized protein</fullName>
    </submittedName>
</protein>
<feature type="compositionally biased region" description="Basic residues" evidence="1">
    <location>
        <begin position="79"/>
        <end position="90"/>
    </location>
</feature>
<dbReference type="AlphaFoldDB" id="A0A448ITD6"/>
<dbReference type="STRING" id="1791.GCA_001049355_01249"/>
<dbReference type="Proteomes" id="UP000279306">
    <property type="component" value="Chromosome"/>
</dbReference>
<evidence type="ECO:0000256" key="1">
    <source>
        <dbReference type="SAM" id="MobiDB-lite"/>
    </source>
</evidence>
<keyword evidence="3" id="KW-1185">Reference proteome</keyword>
<gene>
    <name evidence="2" type="ORF">NCTC10437_03111</name>
</gene>
<dbReference type="EMBL" id="LR134356">
    <property type="protein sequence ID" value="VEG55654.1"/>
    <property type="molecule type" value="Genomic_DNA"/>
</dbReference>
<reference evidence="2 3" key="1">
    <citation type="submission" date="2018-12" db="EMBL/GenBank/DDBJ databases">
        <authorList>
            <consortium name="Pathogen Informatics"/>
        </authorList>
    </citation>
    <scope>NUCLEOTIDE SEQUENCE [LARGE SCALE GENOMIC DNA]</scope>
    <source>
        <strain evidence="2 3">NCTC10437</strain>
    </source>
</reference>
<proteinExistence type="predicted"/>
<dbReference type="KEGG" id="mauu:NCTC10437_03111"/>
<feature type="region of interest" description="Disordered" evidence="1">
    <location>
        <begin position="79"/>
        <end position="103"/>
    </location>
</feature>
<evidence type="ECO:0000313" key="3">
    <source>
        <dbReference type="Proteomes" id="UP000279306"/>
    </source>
</evidence>
<name>A0A448ITD6_MYCAU</name>
<dbReference type="RefSeq" id="WP_048631169.1">
    <property type="nucleotide sequence ID" value="NZ_CVQQ01000002.1"/>
</dbReference>
<organism evidence="2 3">
    <name type="scientific">Mycolicibacterium aurum</name>
    <name type="common">Mycobacterium aurum</name>
    <dbReference type="NCBI Taxonomy" id="1791"/>
    <lineage>
        <taxon>Bacteria</taxon>
        <taxon>Bacillati</taxon>
        <taxon>Actinomycetota</taxon>
        <taxon>Actinomycetes</taxon>
        <taxon>Mycobacteriales</taxon>
        <taxon>Mycobacteriaceae</taxon>
        <taxon>Mycolicibacterium</taxon>
    </lineage>
</organism>
<evidence type="ECO:0000313" key="2">
    <source>
        <dbReference type="EMBL" id="VEG55654.1"/>
    </source>
</evidence>